<dbReference type="EMBL" id="LWMN01000017">
    <property type="protein sequence ID" value="OAQ54923.1"/>
    <property type="molecule type" value="Genomic_DNA"/>
</dbReference>
<dbReference type="Proteomes" id="UP000078516">
    <property type="component" value="Unassembled WGS sequence"/>
</dbReference>
<evidence type="ECO:0000313" key="1">
    <source>
        <dbReference type="EMBL" id="OAQ54923.1"/>
    </source>
</evidence>
<name>A0A179EQ18_ENTTH</name>
<sequence length="69" mass="7659">MKERLIAEEAALGTPWIKVVAPSGQLRKNKKQLAKIAFHIFDQLQIISRSCLGNTVDRGCGSKRLAPKK</sequence>
<comment type="caution">
    <text evidence="1">The sequence shown here is derived from an EMBL/GenBank/DDBJ whole genome shotgun (WGS) entry which is preliminary data.</text>
</comment>
<dbReference type="RefSeq" id="WP_067485328.1">
    <property type="nucleotide sequence ID" value="NZ_LWMN01000017.1"/>
</dbReference>
<accession>A0A179EQ18</accession>
<proteinExistence type="predicted"/>
<protein>
    <submittedName>
        <fullName evidence="1">Uncharacterized protein</fullName>
    </submittedName>
</protein>
<evidence type="ECO:0000313" key="2">
    <source>
        <dbReference type="Proteomes" id="UP000078516"/>
    </source>
</evidence>
<reference evidence="1 2" key="1">
    <citation type="submission" date="2016-04" db="EMBL/GenBank/DDBJ databases">
        <title>Draft genome of an Enterococcus thailandicus strain isolated from bovine feces.</title>
        <authorList>
            <person name="Beukers A.G."/>
            <person name="Zaheer R."/>
            <person name="Goji N."/>
            <person name="Cook S.R."/>
            <person name="Amoako K."/>
            <person name="Chaves A.V."/>
            <person name="Ward M.P."/>
            <person name="Mcallister T.A."/>
        </authorList>
    </citation>
    <scope>NUCLEOTIDE SEQUENCE [LARGE SCALE GENOMIC DNA]</scope>
    <source>
        <strain evidence="1 2">F0711D 46</strain>
    </source>
</reference>
<organism evidence="1 2">
    <name type="scientific">Enterococcus thailandicus</name>
    <dbReference type="NCBI Taxonomy" id="417368"/>
    <lineage>
        <taxon>Bacteria</taxon>
        <taxon>Bacillati</taxon>
        <taxon>Bacillota</taxon>
        <taxon>Bacilli</taxon>
        <taxon>Lactobacillales</taxon>
        <taxon>Enterococcaceae</taxon>
        <taxon>Enterococcus</taxon>
    </lineage>
</organism>
<keyword evidence="2" id="KW-1185">Reference proteome</keyword>
<dbReference type="AlphaFoldDB" id="A0A179EQ18"/>
<gene>
    <name evidence="1" type="ORF">A6E74_11160</name>
</gene>